<evidence type="ECO:0000313" key="2">
    <source>
        <dbReference type="EMBL" id="VAW08279.1"/>
    </source>
</evidence>
<feature type="domain" description="Glycosyltransferase subfamily 4-like N-terminal" evidence="1">
    <location>
        <begin position="14"/>
        <end position="172"/>
    </location>
</feature>
<reference evidence="2" key="1">
    <citation type="submission" date="2018-06" db="EMBL/GenBank/DDBJ databases">
        <authorList>
            <person name="Zhirakovskaya E."/>
        </authorList>
    </citation>
    <scope>NUCLEOTIDE SEQUENCE</scope>
</reference>
<protein>
    <submittedName>
        <fullName evidence="2">Phosphatidylinositol alpha-mannosyltransferase</fullName>
        <ecNumber evidence="2">2.4.1.57</ecNumber>
    </submittedName>
</protein>
<dbReference type="PANTHER" id="PTHR45947:SF3">
    <property type="entry name" value="SULFOQUINOVOSYL TRANSFERASE SQD2"/>
    <property type="match status" value="1"/>
</dbReference>
<dbReference type="GO" id="GO:0016757">
    <property type="term" value="F:glycosyltransferase activity"/>
    <property type="evidence" value="ECO:0007669"/>
    <property type="project" value="UniProtKB-KW"/>
</dbReference>
<keyword evidence="2" id="KW-0808">Transferase</keyword>
<keyword evidence="2" id="KW-0328">Glycosyltransferase</keyword>
<dbReference type="InterPro" id="IPR028098">
    <property type="entry name" value="Glyco_trans_4-like_N"/>
</dbReference>
<dbReference type="PANTHER" id="PTHR45947">
    <property type="entry name" value="SULFOQUINOVOSYL TRANSFERASE SQD2"/>
    <property type="match status" value="1"/>
</dbReference>
<dbReference type="InterPro" id="IPR050194">
    <property type="entry name" value="Glycosyltransferase_grp1"/>
</dbReference>
<gene>
    <name evidence="2" type="ORF">MNBD_ACTINO02-1880</name>
</gene>
<dbReference type="Pfam" id="PF13692">
    <property type="entry name" value="Glyco_trans_1_4"/>
    <property type="match status" value="1"/>
</dbReference>
<dbReference type="Pfam" id="PF13439">
    <property type="entry name" value="Glyco_transf_4"/>
    <property type="match status" value="1"/>
</dbReference>
<dbReference type="EC" id="2.4.1.57" evidence="2"/>
<proteinExistence type="predicted"/>
<evidence type="ECO:0000259" key="1">
    <source>
        <dbReference type="Pfam" id="PF13439"/>
    </source>
</evidence>
<organism evidence="2">
    <name type="scientific">hydrothermal vent metagenome</name>
    <dbReference type="NCBI Taxonomy" id="652676"/>
    <lineage>
        <taxon>unclassified sequences</taxon>
        <taxon>metagenomes</taxon>
        <taxon>ecological metagenomes</taxon>
    </lineage>
</organism>
<dbReference type="SUPFAM" id="SSF53756">
    <property type="entry name" value="UDP-Glycosyltransferase/glycogen phosphorylase"/>
    <property type="match status" value="1"/>
</dbReference>
<accession>A0A3B0T7N9</accession>
<dbReference type="Gene3D" id="3.40.50.2000">
    <property type="entry name" value="Glycogen Phosphorylase B"/>
    <property type="match status" value="2"/>
</dbReference>
<sequence length="347" mass="36902">MRVALVSPYDMGKPGGVQDQVALLARWLTRFGHDAYTVGPGELASDLGEFEHRSVGGSRSVNLNGSMVPLAMGRGVAKRTVAAIADADVVHVHEPFVPSVGTAALRRTAHPVVATFHADPARWTRRIYSFGSPVARRLAARADAVTTVSPVSASAIESFASYEIVPNAIDTSLYTTGSKVPSQVMFLGRNDPRKGLQVLLEAWPTVHAEHPEASLLVNVDGESPPPGVSYLGRVSAEMKRKMYTESDIFCAPNTGGESFGIAMAEGMAAGCAIVASAIPAFVHVAGDSGMFVPVGDVRSLADALIRIIGDDILRRTNQTAAIERASQFAIDRVGMAYLATYERVLDR</sequence>
<dbReference type="CDD" id="cd03801">
    <property type="entry name" value="GT4_PimA-like"/>
    <property type="match status" value="1"/>
</dbReference>
<dbReference type="EMBL" id="UOEK01000455">
    <property type="protein sequence ID" value="VAW08279.1"/>
    <property type="molecule type" value="Genomic_DNA"/>
</dbReference>
<name>A0A3B0T7N9_9ZZZZ</name>
<dbReference type="AlphaFoldDB" id="A0A3B0T7N9"/>